<keyword evidence="4 14" id="KW-1134">Transmembrane beta strand</keyword>
<dbReference type="NCBIfam" id="TIGR01783">
    <property type="entry name" value="TonB-siderophor"/>
    <property type="match status" value="1"/>
</dbReference>
<dbReference type="PANTHER" id="PTHR32552">
    <property type="entry name" value="FERRICHROME IRON RECEPTOR-RELATED"/>
    <property type="match status" value="1"/>
</dbReference>
<reference evidence="17 18" key="1">
    <citation type="submission" date="2018-08" db="EMBL/GenBank/DDBJ databases">
        <title>Genome sequencing of rice bacterial endophytes.</title>
        <authorList>
            <person name="Venturi V."/>
        </authorList>
    </citation>
    <scope>NUCLEOTIDE SEQUENCE [LARGE SCALE GENOMIC DNA]</scope>
    <source>
        <strain evidence="17 18">E1205</strain>
    </source>
</reference>
<keyword evidence="13 14" id="KW-0998">Cell outer membrane</keyword>
<dbReference type="FunFam" id="2.170.130.10:FF:000010">
    <property type="entry name" value="Ferripyoverdine receptor"/>
    <property type="match status" value="1"/>
</dbReference>
<dbReference type="GO" id="GO:0015344">
    <property type="term" value="F:siderophore uptake transmembrane transporter activity"/>
    <property type="evidence" value="ECO:0007669"/>
    <property type="project" value="TreeGrafter"/>
</dbReference>
<sequence>MPYSLHALARATRSATAYRLGFALLAGFAPLIYTPTLLASETAGVQRSIAFDITAGPLDQALGQFGRQAGIPIATNAGLTAGKRSQGVQGSYPVVEGFARLLAGTGLASEVQADGSYLLVERSVGDALELSATTVSGRQQLGAITEGSGSYTTGAMSVGTKLPASLRQTPQSVTVVTRQRMNDQNMQKLEDIANYTPGLTLRKTGGERPEFYARGAAIDNIMIDGLPVAYDSDTLGTSTLAMFDRVEVLRGASGLMVGAGNPSGTLNLVRKRPTVDPRLAISASAGRWDDYRSELDISGKLDESGRVRGRFVGAYQDRDTFVDAYENKRQLLYGITEYDLGSSTTLTLGGYFNREDNPGADWNGLPARVDGSFFPFSRSARTAPDWTYWNKETRSVFAEIEQRFDNDWTARLNSTWLRGNLEMLGGSIYVDGNDYHLNIGRYSYQHTQKSVDGYATGPFTLFGATHELVVGASFRRDDTDDGPGGPGIDTDVIIDPISFDPKAYPKPAIDNNWSRVGREEQSSVYATTRLNLRDDLRLILGARLDWYDYYQTTQSGIYSFGDDYKATREYTPYAGLIYDLNDTYSVYVSGTRIFRPQAAQDAGGSLLDPVTGTNYEVGIKGEYFDGALNASVALFQLDQENLAKSLPAGACNPGVPSCSEASGEIRTRGIELEMSGELAPGWQAVAGYTYAAAEYTKATNTAEKGDRFDSDTPYNLLKLSTTYRLPGELENWTVGGGFRTQSSAYTSLGVKQGGYSLTDLMVGYRWSEELQLQANLSNVFDKRYYQNISNSWGANSFGEPRNLVFSVRYSPEL</sequence>
<evidence type="ECO:0000256" key="13">
    <source>
        <dbReference type="ARBA" id="ARBA00023237"/>
    </source>
</evidence>
<dbReference type="Pfam" id="PF00593">
    <property type="entry name" value="TonB_dep_Rec_b-barrel"/>
    <property type="match status" value="1"/>
</dbReference>
<dbReference type="GO" id="GO:0009279">
    <property type="term" value="C:cell outer membrane"/>
    <property type="evidence" value="ECO:0007669"/>
    <property type="project" value="UniProtKB-SubCell"/>
</dbReference>
<keyword evidence="8" id="KW-0408">Iron</keyword>
<evidence type="ECO:0000256" key="12">
    <source>
        <dbReference type="ARBA" id="ARBA00023170"/>
    </source>
</evidence>
<evidence type="ECO:0000256" key="6">
    <source>
        <dbReference type="ARBA" id="ARBA00022692"/>
    </source>
</evidence>
<evidence type="ECO:0000256" key="9">
    <source>
        <dbReference type="ARBA" id="ARBA00023065"/>
    </source>
</evidence>
<keyword evidence="7" id="KW-0732">Signal</keyword>
<dbReference type="InterPro" id="IPR011662">
    <property type="entry name" value="Secretin/TonB_short_N"/>
</dbReference>
<gene>
    <name evidence="17" type="ORF">DFO61_1937</name>
</gene>
<feature type="domain" description="Secretin/TonB short N-terminal" evidence="16">
    <location>
        <begin position="71"/>
        <end position="122"/>
    </location>
</feature>
<dbReference type="SUPFAM" id="SSF56935">
    <property type="entry name" value="Porins"/>
    <property type="match status" value="1"/>
</dbReference>
<dbReference type="Proteomes" id="UP000265836">
    <property type="component" value="Unassembled WGS sequence"/>
</dbReference>
<dbReference type="AlphaFoldDB" id="A0A397NIA9"/>
<evidence type="ECO:0000256" key="4">
    <source>
        <dbReference type="ARBA" id="ARBA00022452"/>
    </source>
</evidence>
<dbReference type="InterPro" id="IPR012910">
    <property type="entry name" value="Plug_dom"/>
</dbReference>
<keyword evidence="12 17" id="KW-0675">Receptor</keyword>
<dbReference type="PANTHER" id="PTHR32552:SF74">
    <property type="entry name" value="HYDROXAMATE SIDEROPHORE RECEPTOR FHUE"/>
    <property type="match status" value="1"/>
</dbReference>
<keyword evidence="5" id="KW-0410">Iron transport</keyword>
<dbReference type="InterPro" id="IPR039426">
    <property type="entry name" value="TonB-dep_rcpt-like"/>
</dbReference>
<dbReference type="Pfam" id="PF07715">
    <property type="entry name" value="Plug"/>
    <property type="match status" value="1"/>
</dbReference>
<evidence type="ECO:0000256" key="8">
    <source>
        <dbReference type="ARBA" id="ARBA00023004"/>
    </source>
</evidence>
<name>A0A397NIA9_ECTOL</name>
<keyword evidence="3 14" id="KW-0813">Transport</keyword>
<dbReference type="CDD" id="cd01347">
    <property type="entry name" value="ligand_gated_channel"/>
    <property type="match status" value="1"/>
</dbReference>
<dbReference type="SMART" id="SM00965">
    <property type="entry name" value="STN"/>
    <property type="match status" value="1"/>
</dbReference>
<evidence type="ECO:0000256" key="11">
    <source>
        <dbReference type="ARBA" id="ARBA00023136"/>
    </source>
</evidence>
<proteinExistence type="inferred from homology"/>
<keyword evidence="10 15" id="KW-0798">TonB box</keyword>
<dbReference type="InterPro" id="IPR037066">
    <property type="entry name" value="Plug_dom_sf"/>
</dbReference>
<dbReference type="InterPro" id="IPR036942">
    <property type="entry name" value="Beta-barrel_TonB_sf"/>
</dbReference>
<keyword evidence="6 14" id="KW-0812">Transmembrane</keyword>
<evidence type="ECO:0000256" key="3">
    <source>
        <dbReference type="ARBA" id="ARBA00022448"/>
    </source>
</evidence>
<keyword evidence="11 14" id="KW-0472">Membrane</keyword>
<dbReference type="Gene3D" id="2.40.170.20">
    <property type="entry name" value="TonB-dependent receptor, beta-barrel domain"/>
    <property type="match status" value="1"/>
</dbReference>
<dbReference type="GO" id="GO:0015891">
    <property type="term" value="P:siderophore transport"/>
    <property type="evidence" value="ECO:0007669"/>
    <property type="project" value="InterPro"/>
</dbReference>
<evidence type="ECO:0000259" key="16">
    <source>
        <dbReference type="SMART" id="SM00965"/>
    </source>
</evidence>
<dbReference type="Gene3D" id="3.55.50.30">
    <property type="match status" value="1"/>
</dbReference>
<dbReference type="PROSITE" id="PS52016">
    <property type="entry name" value="TONB_DEPENDENT_REC_3"/>
    <property type="match status" value="1"/>
</dbReference>
<evidence type="ECO:0000256" key="15">
    <source>
        <dbReference type="RuleBase" id="RU003357"/>
    </source>
</evidence>
<dbReference type="EMBL" id="QXDA01000002">
    <property type="protein sequence ID" value="RIA35269.1"/>
    <property type="molecule type" value="Genomic_DNA"/>
</dbReference>
<dbReference type="GO" id="GO:0038023">
    <property type="term" value="F:signaling receptor activity"/>
    <property type="evidence" value="ECO:0007669"/>
    <property type="project" value="InterPro"/>
</dbReference>
<comment type="caution">
    <text evidence="17">The sequence shown here is derived from an EMBL/GenBank/DDBJ whole genome shotgun (WGS) entry which is preliminary data.</text>
</comment>
<evidence type="ECO:0000256" key="14">
    <source>
        <dbReference type="PROSITE-ProRule" id="PRU01360"/>
    </source>
</evidence>
<evidence type="ECO:0000256" key="10">
    <source>
        <dbReference type="ARBA" id="ARBA00023077"/>
    </source>
</evidence>
<organism evidence="17 18">
    <name type="scientific">Ectopseudomonas oleovorans</name>
    <name type="common">Pseudomonas oleovorans</name>
    <dbReference type="NCBI Taxonomy" id="301"/>
    <lineage>
        <taxon>Bacteria</taxon>
        <taxon>Pseudomonadati</taxon>
        <taxon>Pseudomonadota</taxon>
        <taxon>Gammaproteobacteria</taxon>
        <taxon>Pseudomonadales</taxon>
        <taxon>Pseudomonadaceae</taxon>
        <taxon>Ectopseudomonas</taxon>
    </lineage>
</organism>
<keyword evidence="9" id="KW-0406">Ion transport</keyword>
<comment type="similarity">
    <text evidence="2 14 15">Belongs to the TonB-dependent receptor family.</text>
</comment>
<dbReference type="Gene3D" id="2.170.130.10">
    <property type="entry name" value="TonB-dependent receptor, plug domain"/>
    <property type="match status" value="1"/>
</dbReference>
<dbReference type="InterPro" id="IPR010105">
    <property type="entry name" value="TonB_sidphr_rcpt"/>
</dbReference>
<evidence type="ECO:0000313" key="17">
    <source>
        <dbReference type="EMBL" id="RIA35269.1"/>
    </source>
</evidence>
<protein>
    <submittedName>
        <fullName evidence="17">Outer membrane receptor for ferric coprogen and ferric-rhodotorulic acid</fullName>
    </submittedName>
</protein>
<dbReference type="InterPro" id="IPR000531">
    <property type="entry name" value="Beta-barrel_TonB"/>
</dbReference>
<evidence type="ECO:0000313" key="18">
    <source>
        <dbReference type="Proteomes" id="UP000265836"/>
    </source>
</evidence>
<evidence type="ECO:0000256" key="1">
    <source>
        <dbReference type="ARBA" id="ARBA00004571"/>
    </source>
</evidence>
<evidence type="ECO:0000256" key="5">
    <source>
        <dbReference type="ARBA" id="ARBA00022496"/>
    </source>
</evidence>
<evidence type="ECO:0000256" key="7">
    <source>
        <dbReference type="ARBA" id="ARBA00022729"/>
    </source>
</evidence>
<comment type="subcellular location">
    <subcellularLocation>
        <location evidence="1 14">Cell outer membrane</location>
        <topology evidence="1 14">Multi-pass membrane protein</topology>
    </subcellularLocation>
</comment>
<accession>A0A397NIA9</accession>
<evidence type="ECO:0000256" key="2">
    <source>
        <dbReference type="ARBA" id="ARBA00009810"/>
    </source>
</evidence>
<dbReference type="RefSeq" id="WP_249929082.1">
    <property type="nucleotide sequence ID" value="NZ_QXDA01000002.1"/>
</dbReference>